<evidence type="ECO:0000313" key="2">
    <source>
        <dbReference type="Proteomes" id="UP001187192"/>
    </source>
</evidence>
<organism evidence="1 2">
    <name type="scientific">Ficus carica</name>
    <name type="common">Common fig</name>
    <dbReference type="NCBI Taxonomy" id="3494"/>
    <lineage>
        <taxon>Eukaryota</taxon>
        <taxon>Viridiplantae</taxon>
        <taxon>Streptophyta</taxon>
        <taxon>Embryophyta</taxon>
        <taxon>Tracheophyta</taxon>
        <taxon>Spermatophyta</taxon>
        <taxon>Magnoliopsida</taxon>
        <taxon>eudicotyledons</taxon>
        <taxon>Gunneridae</taxon>
        <taxon>Pentapetalae</taxon>
        <taxon>rosids</taxon>
        <taxon>fabids</taxon>
        <taxon>Rosales</taxon>
        <taxon>Moraceae</taxon>
        <taxon>Ficeae</taxon>
        <taxon>Ficus</taxon>
    </lineage>
</organism>
<gene>
    <name evidence="1" type="ORF">TIFTF001_035923</name>
</gene>
<reference evidence="1" key="1">
    <citation type="submission" date="2023-07" db="EMBL/GenBank/DDBJ databases">
        <title>draft genome sequence of fig (Ficus carica).</title>
        <authorList>
            <person name="Takahashi T."/>
            <person name="Nishimura K."/>
        </authorList>
    </citation>
    <scope>NUCLEOTIDE SEQUENCE</scope>
</reference>
<dbReference type="Proteomes" id="UP001187192">
    <property type="component" value="Unassembled WGS sequence"/>
</dbReference>
<dbReference type="EMBL" id="BTGU01000373">
    <property type="protein sequence ID" value="GMN66858.1"/>
    <property type="molecule type" value="Genomic_DNA"/>
</dbReference>
<protein>
    <submittedName>
        <fullName evidence="1">Uncharacterized protein</fullName>
    </submittedName>
</protein>
<keyword evidence="2" id="KW-1185">Reference proteome</keyword>
<proteinExistence type="predicted"/>
<name>A0AA88J715_FICCA</name>
<sequence>MDTATEKFQVCMASKLPRVVPTRTRSGLVHDLGTRGVGEGWVGLSSVMRGPGFEFSSWGEAQHGGKGDYGGGVGWCPSHISQSAEPALHGIASEIAGRLLTYSIDVRRELSLSNSIPLHIMCARTVVHSQGMVEGGSPF</sequence>
<comment type="caution">
    <text evidence="1">The sequence shown here is derived from an EMBL/GenBank/DDBJ whole genome shotgun (WGS) entry which is preliminary data.</text>
</comment>
<evidence type="ECO:0000313" key="1">
    <source>
        <dbReference type="EMBL" id="GMN66858.1"/>
    </source>
</evidence>
<dbReference type="AlphaFoldDB" id="A0AA88J715"/>
<accession>A0AA88J715</accession>